<gene>
    <name evidence="2" type="ORF">H7B67_05510</name>
</gene>
<feature type="coiled-coil region" evidence="1">
    <location>
        <begin position="42"/>
        <end position="101"/>
    </location>
</feature>
<comment type="caution">
    <text evidence="2">The sequence shown here is derived from an EMBL/GenBank/DDBJ whole genome shotgun (WGS) entry which is preliminary data.</text>
</comment>
<evidence type="ECO:0000313" key="2">
    <source>
        <dbReference type="EMBL" id="MBB6633556.1"/>
    </source>
</evidence>
<dbReference type="Proteomes" id="UP000535838">
    <property type="component" value="Unassembled WGS sequence"/>
</dbReference>
<dbReference type="AlphaFoldDB" id="A0A841SSJ1"/>
<protein>
    <submittedName>
        <fullName evidence="2">Phage scaffolding protein</fullName>
    </submittedName>
</protein>
<reference evidence="2 3" key="1">
    <citation type="submission" date="2020-08" db="EMBL/GenBank/DDBJ databases">
        <title>Cohnella phylogeny.</title>
        <authorList>
            <person name="Dunlap C."/>
        </authorList>
    </citation>
    <scope>NUCLEOTIDE SEQUENCE [LARGE SCALE GENOMIC DNA]</scope>
    <source>
        <strain evidence="2 3">DSM 25241</strain>
    </source>
</reference>
<organism evidence="2 3">
    <name type="scientific">Cohnella thailandensis</name>
    <dbReference type="NCBI Taxonomy" id="557557"/>
    <lineage>
        <taxon>Bacteria</taxon>
        <taxon>Bacillati</taxon>
        <taxon>Bacillota</taxon>
        <taxon>Bacilli</taxon>
        <taxon>Bacillales</taxon>
        <taxon>Paenibacillaceae</taxon>
        <taxon>Cohnella</taxon>
    </lineage>
</organism>
<dbReference type="Pfam" id="PF06810">
    <property type="entry name" value="Phage_scaffold"/>
    <property type="match status" value="1"/>
</dbReference>
<keyword evidence="1" id="KW-0175">Coiled coil</keyword>
<evidence type="ECO:0000256" key="1">
    <source>
        <dbReference type="SAM" id="Coils"/>
    </source>
</evidence>
<dbReference type="RefSeq" id="WP_185118794.1">
    <property type="nucleotide sequence ID" value="NZ_JACJVQ010000005.1"/>
</dbReference>
<accession>A0A841SSJ1</accession>
<keyword evidence="3" id="KW-1185">Reference proteome</keyword>
<name>A0A841SSJ1_9BACL</name>
<dbReference type="InterPro" id="IPR009636">
    <property type="entry name" value="SCAF"/>
</dbReference>
<sequence length="160" mass="17860">MDLLELLGERLHAQVLAKSGEKHKIAIVSDGTWIPKGKFNEANKARRVAEETLKERDKQIEELRRALADVDSLKARMTRLLAGIESVAENYEAELIDLKLNAALKQALIGKVHDPNIVIGLIDKTKIEWDESGNVRSGLDDQIEALCSSKAFLFISESLR</sequence>
<proteinExistence type="predicted"/>
<evidence type="ECO:0000313" key="3">
    <source>
        <dbReference type="Proteomes" id="UP000535838"/>
    </source>
</evidence>
<dbReference type="EMBL" id="JACJVQ010000005">
    <property type="protein sequence ID" value="MBB6633556.1"/>
    <property type="molecule type" value="Genomic_DNA"/>
</dbReference>